<dbReference type="InterPro" id="IPR038765">
    <property type="entry name" value="Papain-like_cys_pep_sf"/>
</dbReference>
<dbReference type="InterPro" id="IPR028889">
    <property type="entry name" value="USP"/>
</dbReference>
<evidence type="ECO:0000259" key="3">
    <source>
        <dbReference type="PROSITE" id="PS50235"/>
    </source>
</evidence>
<dbReference type="OrthoDB" id="292964at2759"/>
<dbReference type="Gene3D" id="3.90.70.10">
    <property type="entry name" value="Cysteine proteinases"/>
    <property type="match status" value="1"/>
</dbReference>
<feature type="region of interest" description="Disordered" evidence="1">
    <location>
        <begin position="125"/>
        <end position="149"/>
    </location>
</feature>
<dbReference type="PROSITE" id="PS50235">
    <property type="entry name" value="USP_3"/>
    <property type="match status" value="1"/>
</dbReference>
<dbReference type="AlphaFoldDB" id="A0A9D3SZ77"/>
<feature type="signal peptide" evidence="2">
    <location>
        <begin position="1"/>
        <end position="17"/>
    </location>
</feature>
<organism evidence="4 5">
    <name type="scientific">Megalops atlanticus</name>
    <name type="common">Tarpon</name>
    <name type="synonym">Clupea gigantea</name>
    <dbReference type="NCBI Taxonomy" id="7932"/>
    <lineage>
        <taxon>Eukaryota</taxon>
        <taxon>Metazoa</taxon>
        <taxon>Chordata</taxon>
        <taxon>Craniata</taxon>
        <taxon>Vertebrata</taxon>
        <taxon>Euteleostomi</taxon>
        <taxon>Actinopterygii</taxon>
        <taxon>Neopterygii</taxon>
        <taxon>Teleostei</taxon>
        <taxon>Elopiformes</taxon>
        <taxon>Megalopidae</taxon>
        <taxon>Megalops</taxon>
    </lineage>
</organism>
<feature type="region of interest" description="Disordered" evidence="1">
    <location>
        <begin position="177"/>
        <end position="198"/>
    </location>
</feature>
<feature type="compositionally biased region" description="Basic and acidic residues" evidence="1">
    <location>
        <begin position="184"/>
        <end position="198"/>
    </location>
</feature>
<dbReference type="SUPFAM" id="SSF54001">
    <property type="entry name" value="Cysteine proteinases"/>
    <property type="match status" value="1"/>
</dbReference>
<protein>
    <recommendedName>
        <fullName evidence="3">USP domain-containing protein</fullName>
    </recommendedName>
</protein>
<dbReference type="InterPro" id="IPR001394">
    <property type="entry name" value="Peptidase_C19_UCH"/>
</dbReference>
<proteinExistence type="predicted"/>
<gene>
    <name evidence="4" type="ORF">MATL_G00211760</name>
</gene>
<evidence type="ECO:0000313" key="5">
    <source>
        <dbReference type="Proteomes" id="UP001046870"/>
    </source>
</evidence>
<reference evidence="4" key="1">
    <citation type="submission" date="2021-01" db="EMBL/GenBank/DDBJ databases">
        <authorList>
            <person name="Zahm M."/>
            <person name="Roques C."/>
            <person name="Cabau C."/>
            <person name="Klopp C."/>
            <person name="Donnadieu C."/>
            <person name="Jouanno E."/>
            <person name="Lampietro C."/>
            <person name="Louis A."/>
            <person name="Herpin A."/>
            <person name="Echchiki A."/>
            <person name="Berthelot C."/>
            <person name="Parey E."/>
            <person name="Roest-Crollius H."/>
            <person name="Braasch I."/>
            <person name="Postlethwait J."/>
            <person name="Bobe J."/>
            <person name="Montfort J."/>
            <person name="Bouchez O."/>
            <person name="Begum T."/>
            <person name="Mejri S."/>
            <person name="Adams A."/>
            <person name="Chen W.-J."/>
            <person name="Guiguen Y."/>
        </authorList>
    </citation>
    <scope>NUCLEOTIDE SEQUENCE</scope>
    <source>
        <strain evidence="4">YG-15Mar2019-1</strain>
        <tissue evidence="4">Brain</tissue>
    </source>
</reference>
<sequence>MGLFVLCFCVPVYVCLCGCGPLCVRVCACVCGVAVCVCMLYPCVCVAYCRNSVDGQWYSFDDSSVDMVPEGEVCTRGAYILFYQKRNSIPPWSASSSVKGSTCSSASDHWLIRLAGDSKRGSLVSRVSSSCPSHGPPTPESPVFHSDTPKREREPCLGCFEALTDAALSGCRRVRDPAVCARDPGPERGREDAHQGQG</sequence>
<dbReference type="EMBL" id="JAFDVH010000019">
    <property type="protein sequence ID" value="KAG7459532.1"/>
    <property type="molecule type" value="Genomic_DNA"/>
</dbReference>
<dbReference type="Proteomes" id="UP001046870">
    <property type="component" value="Chromosome 19"/>
</dbReference>
<feature type="domain" description="USP" evidence="3">
    <location>
        <begin position="1"/>
        <end position="86"/>
    </location>
</feature>
<evidence type="ECO:0000313" key="4">
    <source>
        <dbReference type="EMBL" id="KAG7459532.1"/>
    </source>
</evidence>
<name>A0A9D3SZ77_MEGAT</name>
<feature type="non-terminal residue" evidence="4">
    <location>
        <position position="198"/>
    </location>
</feature>
<dbReference type="GO" id="GO:0016579">
    <property type="term" value="P:protein deubiquitination"/>
    <property type="evidence" value="ECO:0007669"/>
    <property type="project" value="InterPro"/>
</dbReference>
<comment type="caution">
    <text evidence="4">The sequence shown here is derived from an EMBL/GenBank/DDBJ whole genome shotgun (WGS) entry which is preliminary data.</text>
</comment>
<keyword evidence="5" id="KW-1185">Reference proteome</keyword>
<keyword evidence="2" id="KW-0732">Signal</keyword>
<dbReference type="GO" id="GO:0004843">
    <property type="term" value="F:cysteine-type deubiquitinase activity"/>
    <property type="evidence" value="ECO:0007669"/>
    <property type="project" value="InterPro"/>
</dbReference>
<accession>A0A9D3SZ77</accession>
<dbReference type="Pfam" id="PF00443">
    <property type="entry name" value="UCH"/>
    <property type="match status" value="1"/>
</dbReference>
<feature type="chain" id="PRO_5039522490" description="USP domain-containing protein" evidence="2">
    <location>
        <begin position="18"/>
        <end position="198"/>
    </location>
</feature>
<evidence type="ECO:0000256" key="2">
    <source>
        <dbReference type="SAM" id="SignalP"/>
    </source>
</evidence>
<evidence type="ECO:0000256" key="1">
    <source>
        <dbReference type="SAM" id="MobiDB-lite"/>
    </source>
</evidence>